<feature type="transmembrane region" description="Helical" evidence="6">
    <location>
        <begin position="36"/>
        <end position="53"/>
    </location>
</feature>
<dbReference type="InterPro" id="IPR005016">
    <property type="entry name" value="TDE1/TMS"/>
</dbReference>
<evidence type="ECO:0000256" key="5">
    <source>
        <dbReference type="ARBA" id="ARBA00023136"/>
    </source>
</evidence>
<evidence type="ECO:0000256" key="6">
    <source>
        <dbReference type="SAM" id="Phobius"/>
    </source>
</evidence>
<feature type="transmembrane region" description="Helical" evidence="6">
    <location>
        <begin position="230"/>
        <end position="248"/>
    </location>
</feature>
<evidence type="ECO:0000256" key="2">
    <source>
        <dbReference type="ARBA" id="ARBA00006665"/>
    </source>
</evidence>
<evidence type="ECO:0000256" key="4">
    <source>
        <dbReference type="ARBA" id="ARBA00022989"/>
    </source>
</evidence>
<accession>A0A8C4R6J0</accession>
<feature type="transmembrane region" description="Helical" evidence="6">
    <location>
        <begin position="89"/>
        <end position="109"/>
    </location>
</feature>
<dbReference type="PANTHER" id="PTHR10383:SF48">
    <property type="entry name" value="SERINE INCORPORATOR 1-LIKE"/>
    <property type="match status" value="1"/>
</dbReference>
<dbReference type="GO" id="GO:0016020">
    <property type="term" value="C:membrane"/>
    <property type="evidence" value="ECO:0007669"/>
    <property type="project" value="UniProtKB-SubCell"/>
</dbReference>
<evidence type="ECO:0000256" key="3">
    <source>
        <dbReference type="ARBA" id="ARBA00022692"/>
    </source>
</evidence>
<comment type="subcellular location">
    <subcellularLocation>
        <location evidence="1">Membrane</location>
        <topology evidence="1">Multi-pass membrane protein</topology>
    </subcellularLocation>
</comment>
<dbReference type="GeneTree" id="ENSGT01030000234623"/>
<feature type="transmembrane region" description="Helical" evidence="6">
    <location>
        <begin position="124"/>
        <end position="143"/>
    </location>
</feature>
<proteinExistence type="inferred from homology"/>
<feature type="transmembrane region" description="Helical" evidence="6">
    <location>
        <begin position="152"/>
        <end position="173"/>
    </location>
</feature>
<keyword evidence="8" id="KW-1185">Reference proteome</keyword>
<feature type="transmembrane region" description="Helical" evidence="6">
    <location>
        <begin position="193"/>
        <end position="218"/>
    </location>
</feature>
<evidence type="ECO:0000256" key="1">
    <source>
        <dbReference type="ARBA" id="ARBA00004141"/>
    </source>
</evidence>
<dbReference type="PANTHER" id="PTHR10383">
    <property type="entry name" value="SERINE INCORPORATOR"/>
    <property type="match status" value="1"/>
</dbReference>
<dbReference type="AlphaFoldDB" id="A0A8C4R6J0"/>
<reference evidence="7" key="2">
    <citation type="submission" date="2025-09" db="UniProtKB">
        <authorList>
            <consortium name="Ensembl"/>
        </authorList>
    </citation>
    <scope>IDENTIFICATION</scope>
</reference>
<evidence type="ECO:0000313" key="8">
    <source>
        <dbReference type="Proteomes" id="UP000694388"/>
    </source>
</evidence>
<feature type="transmembrane region" description="Helical" evidence="6">
    <location>
        <begin position="461"/>
        <end position="481"/>
    </location>
</feature>
<feature type="transmembrane region" description="Helical" evidence="6">
    <location>
        <begin position="310"/>
        <end position="329"/>
    </location>
</feature>
<sequence>MCQCLLSQLLCCCGPGPCSLCCGFLPAIRTSTGTRIIYTLFHVLGTAVCFFMLSSSVSEALKKNVPFYADVCESIQAGKDCEVLVGYSAVYKVCFGMAAFFFLLFLFLINVKTSRDCRASVHNGFWFFKFVTLIVFCTGAFFIPDKDNFVKVWMYVGACGGFLFIIIQMLLLVEFAHTWSKNWYSGTRTNKLWYIALGLATLLFYAIAVAASVFMLLLYTHREGCTLNKIVIGVNIVLCVFVSALAISPCVQKHQSNSGLLQASIISCYVMYLTFSTVSSRPAETISQDGKEQTICLPSVTESGMKIGDTAVAVVAAVIMYGCVVFACLRTTTRSSSTVLGVGKNSDSDDVVSSFSHRFVTCLTITFEFLKLKPLLFLSLSPSLPLLFQKASFCFCCVEDEDGEYSLLLSVVLYIHSFNRLCFQSSNVPEETFVPSHAVPVNEVDEEREGQKVIKNEKNGVIYSYSFFHFVFFLASLYVMMTLTGWFSFYHWCIGLVHGSIWETGKPAVGDRSRWSFCMLETKVKICLAFLAVDVQPLWTLFC</sequence>
<reference evidence="7" key="1">
    <citation type="submission" date="2025-08" db="UniProtKB">
        <authorList>
            <consortium name="Ensembl"/>
        </authorList>
    </citation>
    <scope>IDENTIFICATION</scope>
</reference>
<name>A0A8C4R6J0_EPTBU</name>
<dbReference type="Pfam" id="PF03348">
    <property type="entry name" value="Serinc"/>
    <property type="match status" value="1"/>
</dbReference>
<dbReference type="Proteomes" id="UP000694388">
    <property type="component" value="Unplaced"/>
</dbReference>
<evidence type="ECO:0000313" key="7">
    <source>
        <dbReference type="Ensembl" id="ENSEBUP00000025669.1"/>
    </source>
</evidence>
<keyword evidence="3 6" id="KW-0812">Transmembrane</keyword>
<organism evidence="7 8">
    <name type="scientific">Eptatretus burgeri</name>
    <name type="common">Inshore hagfish</name>
    <dbReference type="NCBI Taxonomy" id="7764"/>
    <lineage>
        <taxon>Eukaryota</taxon>
        <taxon>Metazoa</taxon>
        <taxon>Chordata</taxon>
        <taxon>Craniata</taxon>
        <taxon>Vertebrata</taxon>
        <taxon>Cyclostomata</taxon>
        <taxon>Myxini</taxon>
        <taxon>Myxiniformes</taxon>
        <taxon>Myxinidae</taxon>
        <taxon>Eptatretinae</taxon>
        <taxon>Eptatretus</taxon>
    </lineage>
</organism>
<keyword evidence="5 6" id="KW-0472">Membrane</keyword>
<keyword evidence="4 6" id="KW-1133">Transmembrane helix</keyword>
<protein>
    <submittedName>
        <fullName evidence="7">Serine incorporator 4</fullName>
    </submittedName>
</protein>
<dbReference type="Ensembl" id="ENSEBUT00000026245.1">
    <property type="protein sequence ID" value="ENSEBUP00000025669.1"/>
    <property type="gene ID" value="ENSEBUG00000015816.1"/>
</dbReference>
<comment type="similarity">
    <text evidence="2">Belongs to the TDE1 family.</text>
</comment>